<dbReference type="AlphaFoldDB" id="A0A8R1EQS5"/>
<organism evidence="5 6">
    <name type="scientific">Caenorhabditis japonica</name>
    <dbReference type="NCBI Taxonomy" id="281687"/>
    <lineage>
        <taxon>Eukaryota</taxon>
        <taxon>Metazoa</taxon>
        <taxon>Ecdysozoa</taxon>
        <taxon>Nematoda</taxon>
        <taxon>Chromadorea</taxon>
        <taxon>Rhabditida</taxon>
        <taxon>Rhabditina</taxon>
        <taxon>Rhabditomorpha</taxon>
        <taxon>Rhabditoidea</taxon>
        <taxon>Rhabditidae</taxon>
        <taxon>Peloderinae</taxon>
        <taxon>Caenorhabditis</taxon>
    </lineage>
</organism>
<feature type="region of interest" description="Disordered" evidence="2">
    <location>
        <begin position="1181"/>
        <end position="1202"/>
    </location>
</feature>
<feature type="transmembrane region" description="Helical" evidence="3">
    <location>
        <begin position="37"/>
        <end position="57"/>
    </location>
</feature>
<dbReference type="SUPFAM" id="SSF52799">
    <property type="entry name" value="(Phosphotyrosine protein) phosphatases II"/>
    <property type="match status" value="1"/>
</dbReference>
<reference evidence="5" key="2">
    <citation type="submission" date="2022-06" db="UniProtKB">
        <authorList>
            <consortium name="EnsemblMetazoa"/>
        </authorList>
    </citation>
    <scope>IDENTIFICATION</scope>
    <source>
        <strain evidence="5">DF5081</strain>
    </source>
</reference>
<dbReference type="Pfam" id="PF02206">
    <property type="entry name" value="WSN"/>
    <property type="match status" value="1"/>
</dbReference>
<keyword evidence="1" id="KW-0175">Coiled coil</keyword>
<evidence type="ECO:0000313" key="6">
    <source>
        <dbReference type="Proteomes" id="UP000005237"/>
    </source>
</evidence>
<evidence type="ECO:0000256" key="1">
    <source>
        <dbReference type="SAM" id="Coils"/>
    </source>
</evidence>
<protein>
    <submittedName>
        <fullName evidence="5">Tyrosine-protein phosphatase domain-containing protein</fullName>
    </submittedName>
</protein>
<proteinExistence type="predicted"/>
<keyword evidence="3" id="KW-1133">Transmembrane helix</keyword>
<evidence type="ECO:0000259" key="4">
    <source>
        <dbReference type="PROSITE" id="PS50055"/>
    </source>
</evidence>
<sequence length="1202" mass="140224">MGQLSDTSPTKKRCETLTETTDAGTSSEANGYYKFKVFGYLLILLAIGVFISFHSWFSKSENEPSKNLNTLNTSEEKTASLARMMNAIALQNEFNDGSVTMKEVMAEALDVRNSTLLDSIDEKDSRVAGKAVKTVDLITARPAQTINKTTEKLKKVLFLGDSTSHSSSISQMFSSLNDFNIDLDTISVTVGTLVQSLNNLSQEINSSNPKFDTAVEHFSTFESLVGSIHGAYLTNLKKSMQNFKTLEDLRSFVVDFEQYQLVTNETFLNNLKASLNSLLSSISTIKSWLDAKNKHHAIKMLDDINTILAPSVFGYDKNLLIGFPNGSKDLATLFENLQENWIKDVLNGGKSVSELVRVFGPMTKFESQLSSLEQIWMKSDRENYANTTRKSLISLRIINKANPVDVSDSLSKVNDTFVNLGSIADVNSTVLDEFNQLLDSSEPFTSFTTQLAGFLDAPEVAQFSLTELDIFKVDYGKLKKDEDKFDMLKNKLNISKYSQNLEFFQNQLELLVSAKNATTGYFKTIVEFNSTITDTNVDNIRSLIEILQNVKSEITAVENLVELLNSLCLFSEKERKVIDGISNFLVSVKSKMNESKLLEESLQLEMKETGFLHRFSGFPSARNLTSQLAYTERTLHFFQRKDLKQDFQNLATNGEKLVEFIESLPANEKQQQFLTKAYLEWKEKMRNEAAVERRRKQREEEHEEFLIEKEKIVARTKKYREEMARTQPEIDRRRAINKAIADAWFAEMAIKEAAYEEAKAKRTPLEMATCYVDESYEMDVPTEKRIVALGYEQAEPIDNYIQSHFQDKFEHKYRTQPPEYTHDWCRVRMTKDFWDDCDFYDAAWMYPYEFVFHKIMDKYKNKLIVASAPAFVYPCGILWHWIYETNVKFFIHLNEDWESNFHYSIQFYPDKAGEVGWYNRNKYRHYKVKCLSVVDVYDEYGQEYVLEITLFQYVLLVMLYLKWHFVFSCLQRMPTKRMLMLRMFDWEKRNAPMYWENYVLIAERLKQASEKFPAVVMSLLGSGRAGTLIIALQAAVIAPLDDDVGIHNSVHGGRASKRCCLTDANQVYFWRFVHYELLFNWFPPLRKYRVKMEFRSNMYASFVIEQRREFLDNRWPRWLFRRLWNCEKDIFEHSHYFNEWHHWWNVERKLVRRRRFVLPDLHPCIEPNPANESFPMNRRVKPIRRKRLRIGDPPRDPNRPKR</sequence>
<dbReference type="PROSITE" id="PS50055">
    <property type="entry name" value="TYR_PHOSPHATASE_PTP"/>
    <property type="match status" value="1"/>
</dbReference>
<evidence type="ECO:0000256" key="3">
    <source>
        <dbReference type="SAM" id="Phobius"/>
    </source>
</evidence>
<keyword evidence="3" id="KW-0472">Membrane</keyword>
<evidence type="ECO:0000256" key="2">
    <source>
        <dbReference type="SAM" id="MobiDB-lite"/>
    </source>
</evidence>
<dbReference type="Proteomes" id="UP000005237">
    <property type="component" value="Unassembled WGS sequence"/>
</dbReference>
<reference evidence="6" key="1">
    <citation type="submission" date="2010-08" db="EMBL/GenBank/DDBJ databases">
        <authorList>
            <consortium name="Caenorhabditis japonica Sequencing Consortium"/>
            <person name="Wilson R.K."/>
        </authorList>
    </citation>
    <scope>NUCLEOTIDE SEQUENCE [LARGE SCALE GENOMIC DNA]</scope>
    <source>
        <strain evidence="6">DF5081</strain>
    </source>
</reference>
<dbReference type="SMART" id="SM00453">
    <property type="entry name" value="WSN"/>
    <property type="match status" value="1"/>
</dbReference>
<dbReference type="InterPro" id="IPR003595">
    <property type="entry name" value="Tyr_Pase_cat"/>
</dbReference>
<feature type="domain" description="Tyrosine-protein phosphatase" evidence="4">
    <location>
        <begin position="806"/>
        <end position="1069"/>
    </location>
</feature>
<accession>A0A8R1EQS5</accession>
<feature type="coiled-coil region" evidence="1">
    <location>
        <begin position="540"/>
        <end position="567"/>
    </location>
</feature>
<dbReference type="PANTHER" id="PTHR32525:SF4">
    <property type="entry name" value="WSN DOMAIN-CONTAINING PROTEIN"/>
    <property type="match status" value="1"/>
</dbReference>
<keyword evidence="3" id="KW-0812">Transmembrane</keyword>
<dbReference type="Pfam" id="PF00102">
    <property type="entry name" value="Y_phosphatase"/>
    <property type="match status" value="1"/>
</dbReference>
<dbReference type="InterPro" id="IPR000242">
    <property type="entry name" value="PTP_cat"/>
</dbReference>
<feature type="compositionally biased region" description="Basic and acidic residues" evidence="2">
    <location>
        <begin position="1189"/>
        <end position="1202"/>
    </location>
</feature>
<dbReference type="InterPro" id="IPR029021">
    <property type="entry name" value="Prot-tyrosine_phosphatase-like"/>
</dbReference>
<dbReference type="PANTHER" id="PTHR32525">
    <property type="entry name" value="PROTEIN-TYROSINE-PHOSPHATASE"/>
    <property type="match status" value="1"/>
</dbReference>
<feature type="region of interest" description="Disordered" evidence="2">
    <location>
        <begin position="1"/>
        <end position="24"/>
    </location>
</feature>
<dbReference type="EnsemblMetazoa" id="CJA40010b.1">
    <property type="protein sequence ID" value="CJA40010b.1"/>
    <property type="gene ID" value="WBGene00215858"/>
</dbReference>
<dbReference type="GO" id="GO:0004725">
    <property type="term" value="F:protein tyrosine phosphatase activity"/>
    <property type="evidence" value="ECO:0007669"/>
    <property type="project" value="InterPro"/>
</dbReference>
<evidence type="ECO:0000313" key="5">
    <source>
        <dbReference type="EnsemblMetazoa" id="CJA40010b.1"/>
    </source>
</evidence>
<dbReference type="InterPro" id="IPR003125">
    <property type="entry name" value="WSN"/>
</dbReference>
<keyword evidence="6" id="KW-1185">Reference proteome</keyword>
<name>A0A8R1EQS5_CAEJA</name>
<dbReference type="Gene3D" id="3.90.190.10">
    <property type="entry name" value="Protein tyrosine phosphatase superfamily"/>
    <property type="match status" value="1"/>
</dbReference>
<dbReference type="SMART" id="SM00404">
    <property type="entry name" value="PTPc_motif"/>
    <property type="match status" value="1"/>
</dbReference>